<dbReference type="PRINTS" id="PR00111">
    <property type="entry name" value="ABHYDROLASE"/>
</dbReference>
<proteinExistence type="predicted"/>
<sequence>MTTIRIPVAGGMAIMADELGDPDAPTVILGHGGGQTRHSWDRAGHELAEAGYHVINYDLLGHGESDWEPEGDYSMERRASDLAEIVKCARGPFAFVGASLGGLSAMAAACHGVVPAALVLVDVVVRLSEAGVDRIVGFMSANPHGFASLEEAADAISAYYPDRKRPGSAEGLRKNLREGPDGRFYWHWDPRFLTGGRPGRSLEDMIATAQWPQTVPTLLVRGMKSDIVTDEGVDHLAERIARLEVADISGAGHMVAGDRNDLFNAAVIAFLGRVMPTRQPEVVCKQG</sequence>
<dbReference type="PANTHER" id="PTHR43194">
    <property type="entry name" value="HYDROLASE ALPHA/BETA FOLD FAMILY"/>
    <property type="match status" value="1"/>
</dbReference>
<organism evidence="2 3">
    <name type="scientific">Novosphingobium jiangmenense</name>
    <dbReference type="NCBI Taxonomy" id="2791981"/>
    <lineage>
        <taxon>Bacteria</taxon>
        <taxon>Pseudomonadati</taxon>
        <taxon>Pseudomonadota</taxon>
        <taxon>Alphaproteobacteria</taxon>
        <taxon>Sphingomonadales</taxon>
        <taxon>Sphingomonadaceae</taxon>
        <taxon>Novosphingobium</taxon>
    </lineage>
</organism>
<evidence type="ECO:0000259" key="1">
    <source>
        <dbReference type="Pfam" id="PF12697"/>
    </source>
</evidence>
<protein>
    <submittedName>
        <fullName evidence="2">Alpha/beta hydrolase</fullName>
    </submittedName>
</protein>
<dbReference type="RefSeq" id="WP_196276848.1">
    <property type="nucleotide sequence ID" value="NZ_JADQDC010000013.1"/>
</dbReference>
<dbReference type="Proteomes" id="UP000600799">
    <property type="component" value="Unassembled WGS sequence"/>
</dbReference>
<dbReference type="Pfam" id="PF12697">
    <property type="entry name" value="Abhydrolase_6"/>
    <property type="match status" value="1"/>
</dbReference>
<keyword evidence="3" id="KW-1185">Reference proteome</keyword>
<evidence type="ECO:0000313" key="3">
    <source>
        <dbReference type="Proteomes" id="UP000600799"/>
    </source>
</evidence>
<dbReference type="InterPro" id="IPR000639">
    <property type="entry name" value="Epox_hydrolase-like"/>
</dbReference>
<dbReference type="PANTHER" id="PTHR43194:SF2">
    <property type="entry name" value="PEROXISOMAL MEMBRANE PROTEIN LPX1"/>
    <property type="match status" value="1"/>
</dbReference>
<evidence type="ECO:0000313" key="2">
    <source>
        <dbReference type="EMBL" id="MBF9152543.1"/>
    </source>
</evidence>
<keyword evidence="2" id="KW-0378">Hydrolase</keyword>
<feature type="domain" description="AB hydrolase-1" evidence="1">
    <location>
        <begin position="27"/>
        <end position="266"/>
    </location>
</feature>
<dbReference type="SUPFAM" id="SSF53474">
    <property type="entry name" value="alpha/beta-Hydrolases"/>
    <property type="match status" value="1"/>
</dbReference>
<dbReference type="GO" id="GO:0016787">
    <property type="term" value="F:hydrolase activity"/>
    <property type="evidence" value="ECO:0007669"/>
    <property type="project" value="UniProtKB-KW"/>
</dbReference>
<name>A0ABS0HJX1_9SPHN</name>
<dbReference type="Gene3D" id="3.40.50.1820">
    <property type="entry name" value="alpha/beta hydrolase"/>
    <property type="match status" value="1"/>
</dbReference>
<reference evidence="2 3" key="1">
    <citation type="submission" date="2020-11" db="EMBL/GenBank/DDBJ databases">
        <title>The genome sequence of Novosphingobium sp. 1Y9A.</title>
        <authorList>
            <person name="Liu Y."/>
        </authorList>
    </citation>
    <scope>NUCLEOTIDE SEQUENCE [LARGE SCALE GENOMIC DNA]</scope>
    <source>
        <strain evidence="2 3">1Y9A</strain>
    </source>
</reference>
<comment type="caution">
    <text evidence="2">The sequence shown here is derived from an EMBL/GenBank/DDBJ whole genome shotgun (WGS) entry which is preliminary data.</text>
</comment>
<accession>A0ABS0HJX1</accession>
<dbReference type="InterPro" id="IPR000073">
    <property type="entry name" value="AB_hydrolase_1"/>
</dbReference>
<gene>
    <name evidence="2" type="ORF">I2488_16180</name>
</gene>
<dbReference type="InterPro" id="IPR050228">
    <property type="entry name" value="Carboxylesterase_BioH"/>
</dbReference>
<dbReference type="PRINTS" id="PR00412">
    <property type="entry name" value="EPOXHYDRLASE"/>
</dbReference>
<dbReference type="InterPro" id="IPR029058">
    <property type="entry name" value="AB_hydrolase_fold"/>
</dbReference>
<dbReference type="EMBL" id="JADQDC010000013">
    <property type="protein sequence ID" value="MBF9152543.1"/>
    <property type="molecule type" value="Genomic_DNA"/>
</dbReference>